<dbReference type="GO" id="GO:0006865">
    <property type="term" value="P:amino acid transport"/>
    <property type="evidence" value="ECO:0007669"/>
    <property type="project" value="InterPro"/>
</dbReference>
<dbReference type="PIRSF" id="PIRSF006060">
    <property type="entry name" value="AA_transporter"/>
    <property type="match status" value="1"/>
</dbReference>
<feature type="domain" description="Amino acid permease/ SLC12A" evidence="7">
    <location>
        <begin position="19"/>
        <end position="458"/>
    </location>
</feature>
<dbReference type="PANTHER" id="PTHR43495:SF5">
    <property type="entry name" value="GAMMA-AMINOBUTYRIC ACID PERMEASE"/>
    <property type="match status" value="1"/>
</dbReference>
<evidence type="ECO:0000313" key="8">
    <source>
        <dbReference type="EMBL" id="OHV95629.1"/>
    </source>
</evidence>
<gene>
    <name evidence="8" type="ORF">AKG95_18935</name>
</gene>
<dbReference type="InterPro" id="IPR004840">
    <property type="entry name" value="Amino_acid_permease_CS"/>
</dbReference>
<evidence type="ECO:0000256" key="1">
    <source>
        <dbReference type="ARBA" id="ARBA00004141"/>
    </source>
</evidence>
<dbReference type="InterPro" id="IPR004841">
    <property type="entry name" value="AA-permease/SLC12A_dom"/>
</dbReference>
<dbReference type="Gene3D" id="1.20.1740.10">
    <property type="entry name" value="Amino acid/polyamine transporter I"/>
    <property type="match status" value="1"/>
</dbReference>
<dbReference type="Pfam" id="PF00324">
    <property type="entry name" value="AA_permease"/>
    <property type="match status" value="1"/>
</dbReference>
<comment type="subcellular location">
    <subcellularLocation>
        <location evidence="1">Membrane</location>
        <topology evidence="1">Multi-pass membrane protein</topology>
    </subcellularLocation>
</comment>
<keyword evidence="2" id="KW-0813">Transport</keyword>
<feature type="transmembrane region" description="Helical" evidence="6">
    <location>
        <begin position="288"/>
        <end position="312"/>
    </location>
</feature>
<keyword evidence="5 6" id="KW-0472">Membrane</keyword>
<name>A0A1S1U6C1_9BURK</name>
<evidence type="ECO:0000256" key="4">
    <source>
        <dbReference type="ARBA" id="ARBA00022989"/>
    </source>
</evidence>
<dbReference type="PANTHER" id="PTHR43495">
    <property type="entry name" value="GABA PERMEASE"/>
    <property type="match status" value="1"/>
</dbReference>
<feature type="transmembrane region" description="Helical" evidence="6">
    <location>
        <begin position="167"/>
        <end position="189"/>
    </location>
</feature>
<feature type="transmembrane region" description="Helical" evidence="6">
    <location>
        <begin position="47"/>
        <end position="66"/>
    </location>
</feature>
<dbReference type="GO" id="GO:0016020">
    <property type="term" value="C:membrane"/>
    <property type="evidence" value="ECO:0007669"/>
    <property type="project" value="UniProtKB-SubCell"/>
</dbReference>
<dbReference type="PROSITE" id="PS00218">
    <property type="entry name" value="AMINO_ACID_PERMEASE_1"/>
    <property type="match status" value="1"/>
</dbReference>
<dbReference type="FunFam" id="1.20.1740.10:FF:000001">
    <property type="entry name" value="Amino acid permease"/>
    <property type="match status" value="1"/>
</dbReference>
<sequence length="477" mass="51939">MISDNHNNTGLQHSLKQRHMSMIAIGGVIGAGLFVGSGVIAKAAGPAAILSFLLTGGLVVLIMRMLGELASSLPVVGSFYEYARLAFDDKPKVSKFLGFMSGWMYWYFWVVVVALEAIAGAKLVNFWLPDVPSWSISLVLLVSMTVLNLFSVKAFGEFEFWFASIKVVAIIVFLFVGALFLTGSLPNSIPSLGFLTSHGGFMPHGWGPVLSGAVAATAFYSGAEIVTIAAAETSDPAKAIARATNSVITRVLMFYVGSMFVVVCIVPWDSPAIATPFVSALTVMNIPYAAHIMNAIILTAVLSALNSSLYASSRMIFALTRRGDAPTGLVKLSKNGVPIRAILFSTLFAYFAIAVSYVSADLVFPFIVNSYGILILFVYLLIAISQLRLRRRLERECPERIKVRMWLFPYLTYFTIIAMLVILGAMSVSSDTEQRVSFWFGLLSVVIMSVMYYIKKLVNDDRNGGASADTKVELKHV</sequence>
<feature type="transmembrane region" description="Helical" evidence="6">
    <location>
        <begin position="251"/>
        <end position="268"/>
    </location>
</feature>
<proteinExistence type="predicted"/>
<dbReference type="RefSeq" id="WP_071078478.1">
    <property type="nucleotide sequence ID" value="NZ_LFKP01000009.1"/>
</dbReference>
<feature type="transmembrane region" description="Helical" evidence="6">
    <location>
        <begin position="341"/>
        <end position="360"/>
    </location>
</feature>
<evidence type="ECO:0000256" key="6">
    <source>
        <dbReference type="SAM" id="Phobius"/>
    </source>
</evidence>
<evidence type="ECO:0000313" key="9">
    <source>
        <dbReference type="Proteomes" id="UP000179840"/>
    </source>
</evidence>
<keyword evidence="3 6" id="KW-0812">Transmembrane</keyword>
<dbReference type="EMBL" id="LFKP01000009">
    <property type="protein sequence ID" value="OHV95629.1"/>
    <property type="molecule type" value="Genomic_DNA"/>
</dbReference>
<evidence type="ECO:0000256" key="5">
    <source>
        <dbReference type="ARBA" id="ARBA00023136"/>
    </source>
</evidence>
<feature type="transmembrane region" description="Helical" evidence="6">
    <location>
        <begin position="105"/>
        <end position="128"/>
    </location>
</feature>
<feature type="transmembrane region" description="Helical" evidence="6">
    <location>
        <begin position="405"/>
        <end position="424"/>
    </location>
</feature>
<feature type="transmembrane region" description="Helical" evidence="6">
    <location>
        <begin position="366"/>
        <end position="384"/>
    </location>
</feature>
<evidence type="ECO:0000256" key="3">
    <source>
        <dbReference type="ARBA" id="ARBA00022692"/>
    </source>
</evidence>
<feature type="transmembrane region" description="Helical" evidence="6">
    <location>
        <begin position="209"/>
        <end position="231"/>
    </location>
</feature>
<protein>
    <submittedName>
        <fullName evidence="8">GABA permease</fullName>
    </submittedName>
</protein>
<feature type="transmembrane region" description="Helical" evidence="6">
    <location>
        <begin position="21"/>
        <end position="41"/>
    </location>
</feature>
<evidence type="ECO:0000259" key="7">
    <source>
        <dbReference type="Pfam" id="PF00324"/>
    </source>
</evidence>
<keyword evidence="4 6" id="KW-1133">Transmembrane helix</keyword>
<feature type="transmembrane region" description="Helical" evidence="6">
    <location>
        <begin position="436"/>
        <end position="454"/>
    </location>
</feature>
<reference evidence="8 9" key="1">
    <citation type="submission" date="2015-06" db="EMBL/GenBank/DDBJ databases">
        <title>Draft genome sequencing of a biphenyl-degrading bacterium, Janthinobacterium lividum MEG1.</title>
        <authorList>
            <person name="Shimodaira J."/>
            <person name="Hatta T."/>
        </authorList>
    </citation>
    <scope>NUCLEOTIDE SEQUENCE [LARGE SCALE GENOMIC DNA]</scope>
    <source>
        <strain evidence="8 9">MEG1</strain>
    </source>
</reference>
<dbReference type="Proteomes" id="UP000179840">
    <property type="component" value="Unassembled WGS sequence"/>
</dbReference>
<organism evidence="8 9">
    <name type="scientific">Janthinobacterium lividum</name>
    <dbReference type="NCBI Taxonomy" id="29581"/>
    <lineage>
        <taxon>Bacteria</taxon>
        <taxon>Pseudomonadati</taxon>
        <taxon>Pseudomonadota</taxon>
        <taxon>Betaproteobacteria</taxon>
        <taxon>Burkholderiales</taxon>
        <taxon>Oxalobacteraceae</taxon>
        <taxon>Janthinobacterium</taxon>
    </lineage>
</organism>
<comment type="caution">
    <text evidence="8">The sequence shown here is derived from an EMBL/GenBank/DDBJ whole genome shotgun (WGS) entry which is preliminary data.</text>
</comment>
<dbReference type="GO" id="GO:0055085">
    <property type="term" value="P:transmembrane transport"/>
    <property type="evidence" value="ECO:0007669"/>
    <property type="project" value="InterPro"/>
</dbReference>
<dbReference type="AlphaFoldDB" id="A0A1S1U6C1"/>
<feature type="transmembrane region" description="Helical" evidence="6">
    <location>
        <begin position="134"/>
        <end position="155"/>
    </location>
</feature>
<accession>A0A1S1U6C1</accession>
<evidence type="ECO:0000256" key="2">
    <source>
        <dbReference type="ARBA" id="ARBA00022448"/>
    </source>
</evidence>